<reference evidence="2" key="2">
    <citation type="submission" date="2023-04" db="EMBL/GenBank/DDBJ databases">
        <authorList>
            <person name="Bruccoleri R.E."/>
            <person name="Oakeley E.J."/>
            <person name="Faust A.-M."/>
            <person name="Dessus-Babus S."/>
            <person name="Altorfer M."/>
            <person name="Burckhardt D."/>
            <person name="Oertli M."/>
            <person name="Naumann U."/>
            <person name="Petersen F."/>
            <person name="Wong J."/>
        </authorList>
    </citation>
    <scope>NUCLEOTIDE SEQUENCE</scope>
    <source>
        <strain evidence="2">GSM-AAB239-AS_SAM_17_03QT</strain>
        <tissue evidence="2">Leaf</tissue>
    </source>
</reference>
<comment type="caution">
    <text evidence="2">The sequence shown here is derived from an EMBL/GenBank/DDBJ whole genome shotgun (WGS) entry which is preliminary data.</text>
</comment>
<evidence type="ECO:0000313" key="2">
    <source>
        <dbReference type="EMBL" id="KAJ6850642.1"/>
    </source>
</evidence>
<protein>
    <submittedName>
        <fullName evidence="2">Protein DMR6-LIKE OXYGENASE 2-like</fullName>
    </submittedName>
</protein>
<dbReference type="EMBL" id="JANAVB010002795">
    <property type="protein sequence ID" value="KAJ6850642.1"/>
    <property type="molecule type" value="Genomic_DNA"/>
</dbReference>
<feature type="transmembrane region" description="Helical" evidence="1">
    <location>
        <begin position="101"/>
        <end position="124"/>
    </location>
</feature>
<keyword evidence="1" id="KW-0812">Transmembrane</keyword>
<keyword evidence="1" id="KW-1133">Transmembrane helix</keyword>
<keyword evidence="3" id="KW-1185">Reference proteome</keyword>
<dbReference type="Proteomes" id="UP001140949">
    <property type="component" value="Unassembled WGS sequence"/>
</dbReference>
<keyword evidence="1" id="KW-0472">Membrane</keyword>
<gene>
    <name evidence="2" type="ORF">M6B38_263970</name>
</gene>
<sequence>MHHSIQITLPEAWRVGWPVMNKVLQRIAMKPQVVPPTSDLLRVDVEACREPGFFHRIAGVAPHPLALGQLEELLGDMQHPLDHRFRDSVVLHLKKYKILPIITYVIGFYGSYFYVTFSKCILIISSETNQN</sequence>
<name>A0AAX6IBM2_IRIPA</name>
<proteinExistence type="predicted"/>
<evidence type="ECO:0000256" key="1">
    <source>
        <dbReference type="SAM" id="Phobius"/>
    </source>
</evidence>
<reference evidence="2" key="1">
    <citation type="journal article" date="2023" name="GigaByte">
        <title>Genome assembly of the bearded iris, Iris pallida Lam.</title>
        <authorList>
            <person name="Bruccoleri R.E."/>
            <person name="Oakeley E.J."/>
            <person name="Faust A.M.E."/>
            <person name="Altorfer M."/>
            <person name="Dessus-Babus S."/>
            <person name="Burckhardt D."/>
            <person name="Oertli M."/>
            <person name="Naumann U."/>
            <person name="Petersen F."/>
            <person name="Wong J."/>
        </authorList>
    </citation>
    <scope>NUCLEOTIDE SEQUENCE</scope>
    <source>
        <strain evidence="2">GSM-AAB239-AS_SAM_17_03QT</strain>
    </source>
</reference>
<accession>A0AAX6IBM2</accession>
<dbReference type="AlphaFoldDB" id="A0AAX6IBM2"/>
<organism evidence="2 3">
    <name type="scientific">Iris pallida</name>
    <name type="common">Sweet iris</name>
    <dbReference type="NCBI Taxonomy" id="29817"/>
    <lineage>
        <taxon>Eukaryota</taxon>
        <taxon>Viridiplantae</taxon>
        <taxon>Streptophyta</taxon>
        <taxon>Embryophyta</taxon>
        <taxon>Tracheophyta</taxon>
        <taxon>Spermatophyta</taxon>
        <taxon>Magnoliopsida</taxon>
        <taxon>Liliopsida</taxon>
        <taxon>Asparagales</taxon>
        <taxon>Iridaceae</taxon>
        <taxon>Iridoideae</taxon>
        <taxon>Irideae</taxon>
        <taxon>Iris</taxon>
    </lineage>
</organism>
<evidence type="ECO:0000313" key="3">
    <source>
        <dbReference type="Proteomes" id="UP001140949"/>
    </source>
</evidence>